<gene>
    <name evidence="2" type="ORF">EAIL5_0565</name>
</gene>
<dbReference type="AlphaFoldDB" id="E5B1N4"/>
<proteinExistence type="predicted"/>
<sequence>MNKQRLSKVRLRKFKVAFIFLGGFLCGYSEASESWYVVDNYTGTIGKYSVHLSIQSYDFGGDVNVEGSYYYDRHNSPIVLFGKEKAGDIVLCEISSKADFERYIVSGDNYDSTKCPFRITKHDQILKGEWGNKNIKLDVVLSKVASMNTTNIKSENGELDVPFWGQTDKHSFIGIYKQGKDRVTINEIKVLNKNNSQVVQVINPQDKNCDFGFHMTPIYQNVEQFSSSSISLNCYSTNSDVSVEYGLKGNKFLKNN</sequence>
<protein>
    <submittedName>
        <fullName evidence="2">Uncharacterized protein</fullName>
    </submittedName>
</protein>
<feature type="signal peptide" evidence="1">
    <location>
        <begin position="1"/>
        <end position="31"/>
    </location>
</feature>
<feature type="chain" id="PRO_5003195356" evidence="1">
    <location>
        <begin position="32"/>
        <end position="256"/>
    </location>
</feature>
<keyword evidence="1" id="KW-0732">Signal</keyword>
<dbReference type="EMBL" id="FR719186">
    <property type="protein sequence ID" value="CBX79385.1"/>
    <property type="molecule type" value="Genomic_DNA"/>
</dbReference>
<name>E5B1N4_ERWAM</name>
<accession>E5B1N4</accession>
<evidence type="ECO:0000256" key="1">
    <source>
        <dbReference type="SAM" id="SignalP"/>
    </source>
</evidence>
<organism evidence="2">
    <name type="scientific">Erwinia amylovora ATCC BAA-2158</name>
    <dbReference type="NCBI Taxonomy" id="889211"/>
    <lineage>
        <taxon>Bacteria</taxon>
        <taxon>Pseudomonadati</taxon>
        <taxon>Pseudomonadota</taxon>
        <taxon>Gammaproteobacteria</taxon>
        <taxon>Enterobacterales</taxon>
        <taxon>Erwiniaceae</taxon>
        <taxon>Erwinia</taxon>
    </lineage>
</organism>
<reference evidence="2" key="1">
    <citation type="journal article" date="2011" name="J. Bacteriol.">
        <title>Genome Sequence of an Erwinia amylovora Strain with Pathogenicity Restricted to Rubus Plants.</title>
        <authorList>
            <person name="Powney R."/>
            <person name="Smits T.H."/>
            <person name="Sawbridge T."/>
            <person name="Frey B."/>
            <person name="Blom J."/>
            <person name="Frey J.E."/>
            <person name="Plummer K.M."/>
            <person name="Beer S.V."/>
            <person name="Luck J."/>
            <person name="Duffy B."/>
            <person name="Rodoni B."/>
        </authorList>
    </citation>
    <scope>NUCLEOTIDE SEQUENCE</scope>
    <source>
        <strain evidence="2">ATCC BAA-2158</strain>
    </source>
</reference>
<evidence type="ECO:0000313" key="2">
    <source>
        <dbReference type="EMBL" id="CBX79385.1"/>
    </source>
</evidence>